<sequence length="469" mass="52388">MKEYLKNDSEHINHILDLIKTQGVEYLTTLSERPTSVNNNPVSDKIELPESGFGAEETLKIFNQRFEPIMVGSSGPRYLGFVTGGTTPASIAGDWLATIYDQNTQSTTGQGDISARIEIETISALLDLLGLPETFLGGFVTGATMSNFTCMAVARQWLGKEQGRDIAKDGISQTIKVLTGTPHSSSIKSLSLLGIGSSNIIKVKTAGEEREAISIQDLEEQITKLKGEAFLLISSGGTVNTVDFDDFKEISRLKEKYNFWWHIDAAFGGFAVCSDQYKHLVSGWENADSITVDCHKWLNVPYESAVFLVKEQYKILQVETFQNSNAPYLGDPLENFGYLNFLPENSRRLKALPAWFSLMAYGRKGYQEIVDRNISLAKQFGQMLAETNDFKLLAPVRLNTVCFTLKDEAQQDKVHGFLETLNGTGKVFMTPTFYQQQKGIRAAFVNWQTTEKDIELIFEVMKRIAVELL</sequence>
<dbReference type="GO" id="GO:0006520">
    <property type="term" value="P:amino acid metabolic process"/>
    <property type="evidence" value="ECO:0007669"/>
    <property type="project" value="InterPro"/>
</dbReference>
<reference evidence="9" key="1">
    <citation type="submission" date="2015-12" db="EMBL/GenBank/DDBJ databases">
        <title>Genome sequence of a biocontrol rhizobacterium Chryseobacterium kwangjuense strain KJ1R5 isolated from pepper (Capsicum annuum L.).</title>
        <authorList>
            <person name="Jeong J.-J."/>
            <person name="Park H."/>
            <person name="Mannaa M."/>
            <person name="Sang M.K."/>
            <person name="Choi I.-G."/>
            <person name="Kim K.D."/>
        </authorList>
    </citation>
    <scope>NUCLEOTIDE SEQUENCE [LARGE SCALE GENOMIC DNA]</scope>
    <source>
        <strain evidence="9">KJ1R5</strain>
    </source>
</reference>
<evidence type="ECO:0000256" key="1">
    <source>
        <dbReference type="ARBA" id="ARBA00001933"/>
    </source>
</evidence>
<dbReference type="GO" id="GO:0030170">
    <property type="term" value="F:pyridoxal phosphate binding"/>
    <property type="evidence" value="ECO:0007669"/>
    <property type="project" value="InterPro"/>
</dbReference>
<dbReference type="Pfam" id="PF00282">
    <property type="entry name" value="Pyridoxal_deC"/>
    <property type="match status" value="1"/>
</dbReference>
<dbReference type="GO" id="GO:0019752">
    <property type="term" value="P:carboxylic acid metabolic process"/>
    <property type="evidence" value="ECO:0007669"/>
    <property type="project" value="InterPro"/>
</dbReference>
<evidence type="ECO:0000256" key="4">
    <source>
        <dbReference type="ARBA" id="ARBA00022898"/>
    </source>
</evidence>
<dbReference type="InterPro" id="IPR002129">
    <property type="entry name" value="PyrdxlP-dep_de-COase"/>
</dbReference>
<dbReference type="InterPro" id="IPR015421">
    <property type="entry name" value="PyrdxlP-dep_Trfase_major"/>
</dbReference>
<dbReference type="InterPro" id="IPR015424">
    <property type="entry name" value="PyrdxlP-dep_Trfase"/>
</dbReference>
<protein>
    <submittedName>
        <fullName evidence="8">Amino acid decarboxylase</fullName>
    </submittedName>
</protein>
<dbReference type="OrthoDB" id="9803665at2"/>
<evidence type="ECO:0000256" key="7">
    <source>
        <dbReference type="RuleBase" id="RU000382"/>
    </source>
</evidence>
<dbReference type="InterPro" id="IPR015422">
    <property type="entry name" value="PyrdxlP-dep_Trfase_small"/>
</dbReference>
<evidence type="ECO:0000256" key="6">
    <source>
        <dbReference type="PIRSR" id="PIRSR602129-50"/>
    </source>
</evidence>
<keyword evidence="3" id="KW-0210">Decarboxylase</keyword>
<evidence type="ECO:0000313" key="8">
    <source>
        <dbReference type="EMBL" id="KXH78724.1"/>
    </source>
</evidence>
<dbReference type="SUPFAM" id="SSF53383">
    <property type="entry name" value="PLP-dependent transferases"/>
    <property type="match status" value="1"/>
</dbReference>
<dbReference type="EMBL" id="LPUR01000020">
    <property type="protein sequence ID" value="KXH78724.1"/>
    <property type="molecule type" value="Genomic_DNA"/>
</dbReference>
<keyword evidence="5 7" id="KW-0456">Lyase</keyword>
<proteinExistence type="inferred from homology"/>
<dbReference type="RefSeq" id="WP_062653900.1">
    <property type="nucleotide sequence ID" value="NZ_LPUR01000020.1"/>
</dbReference>
<accession>A0A135W1B5</accession>
<evidence type="ECO:0000256" key="3">
    <source>
        <dbReference type="ARBA" id="ARBA00022793"/>
    </source>
</evidence>
<evidence type="ECO:0000256" key="5">
    <source>
        <dbReference type="ARBA" id="ARBA00023239"/>
    </source>
</evidence>
<dbReference type="PANTHER" id="PTHR11999:SF70">
    <property type="entry name" value="MIP05841P"/>
    <property type="match status" value="1"/>
</dbReference>
<dbReference type="InterPro" id="IPR010977">
    <property type="entry name" value="Aromatic_deC"/>
</dbReference>
<dbReference type="AlphaFoldDB" id="A0A135W1B5"/>
<feature type="modified residue" description="N6-(pyridoxal phosphate)lysine" evidence="6">
    <location>
        <position position="296"/>
    </location>
</feature>
<name>A0A135W1B5_9FLAO</name>
<keyword evidence="4 6" id="KW-0663">Pyridoxal phosphate</keyword>
<comment type="caution">
    <text evidence="8">The sequence shown here is derived from an EMBL/GenBank/DDBJ whole genome shotgun (WGS) entry which is preliminary data.</text>
</comment>
<dbReference type="PANTHER" id="PTHR11999">
    <property type="entry name" value="GROUP II PYRIDOXAL-5-PHOSPHATE DECARBOXYLASE"/>
    <property type="match status" value="1"/>
</dbReference>
<evidence type="ECO:0000313" key="9">
    <source>
        <dbReference type="Proteomes" id="UP000070513"/>
    </source>
</evidence>
<evidence type="ECO:0000256" key="2">
    <source>
        <dbReference type="ARBA" id="ARBA00009533"/>
    </source>
</evidence>
<gene>
    <name evidence="8" type="ORF">AU378_21570</name>
</gene>
<comment type="similarity">
    <text evidence="2 7">Belongs to the group II decarboxylase family.</text>
</comment>
<dbReference type="Gene3D" id="3.40.640.10">
    <property type="entry name" value="Type I PLP-dependent aspartate aminotransferase-like (Major domain)"/>
    <property type="match status" value="1"/>
</dbReference>
<reference evidence="8 9" key="2">
    <citation type="journal article" date="2016" name="Genome Announc.">
        <title>Draft Genome Sequence of a Biocontrol Rhizobacterium, Chryseobacterium kwangjuense Strain KJ1R5, Isolated from Pepper (Capsicum annuum).</title>
        <authorList>
            <person name="Jeong J.J."/>
            <person name="Park H."/>
            <person name="Park B.H."/>
            <person name="Mannaa M."/>
            <person name="Sang M.K."/>
            <person name="Choi I.G."/>
            <person name="Kim K.D."/>
        </authorList>
    </citation>
    <scope>NUCLEOTIDE SEQUENCE [LARGE SCALE GENOMIC DNA]</scope>
    <source>
        <strain evidence="8 9">KJ1R5</strain>
    </source>
</reference>
<organism evidence="8 9">
    <name type="scientific">Chryseobacterium kwangjuense</name>
    <dbReference type="NCBI Taxonomy" id="267125"/>
    <lineage>
        <taxon>Bacteria</taxon>
        <taxon>Pseudomonadati</taxon>
        <taxon>Bacteroidota</taxon>
        <taxon>Flavobacteriia</taxon>
        <taxon>Flavobacteriales</taxon>
        <taxon>Weeksellaceae</taxon>
        <taxon>Chryseobacterium group</taxon>
        <taxon>Chryseobacterium</taxon>
    </lineage>
</organism>
<comment type="cofactor">
    <cofactor evidence="1 6 7">
        <name>pyridoxal 5'-phosphate</name>
        <dbReference type="ChEBI" id="CHEBI:597326"/>
    </cofactor>
</comment>
<dbReference type="PRINTS" id="PR00800">
    <property type="entry name" value="YHDCRBOXLASE"/>
</dbReference>
<dbReference type="Gene3D" id="3.90.1150.10">
    <property type="entry name" value="Aspartate Aminotransferase, domain 1"/>
    <property type="match status" value="1"/>
</dbReference>
<dbReference type="GO" id="GO:0016831">
    <property type="term" value="F:carboxy-lyase activity"/>
    <property type="evidence" value="ECO:0007669"/>
    <property type="project" value="UniProtKB-KW"/>
</dbReference>
<dbReference type="Proteomes" id="UP000070513">
    <property type="component" value="Unassembled WGS sequence"/>
</dbReference>